<gene>
    <name evidence="3" type="ordered locus">Geob_3172</name>
</gene>
<proteinExistence type="predicted"/>
<evidence type="ECO:0000313" key="4">
    <source>
        <dbReference type="Proteomes" id="UP000007721"/>
    </source>
</evidence>
<dbReference type="EMBL" id="CP001390">
    <property type="protein sequence ID" value="ACM21515.1"/>
    <property type="molecule type" value="Genomic_DNA"/>
</dbReference>
<feature type="domain" description="M23ase beta-sheet core" evidence="2">
    <location>
        <begin position="177"/>
        <end position="272"/>
    </location>
</feature>
<dbReference type="PANTHER" id="PTHR21666:SF286">
    <property type="entry name" value="LIPOPROTEIN NLPD"/>
    <property type="match status" value="1"/>
</dbReference>
<dbReference type="InterPro" id="IPR011055">
    <property type="entry name" value="Dup_hybrid_motif"/>
</dbReference>
<protein>
    <submittedName>
        <fullName evidence="3">Zinc metalloendopeptidase M23 domain protein</fullName>
    </submittedName>
</protein>
<dbReference type="InterPro" id="IPR050570">
    <property type="entry name" value="Cell_wall_metabolism_enzyme"/>
</dbReference>
<dbReference type="SUPFAM" id="SSF51261">
    <property type="entry name" value="Duplicated hybrid motif"/>
    <property type="match status" value="1"/>
</dbReference>
<evidence type="ECO:0000259" key="2">
    <source>
        <dbReference type="Pfam" id="PF01551"/>
    </source>
</evidence>
<dbReference type="FunFam" id="2.70.70.10:FF:000006">
    <property type="entry name" value="M23 family peptidase"/>
    <property type="match status" value="1"/>
</dbReference>
<dbReference type="PANTHER" id="PTHR21666">
    <property type="entry name" value="PEPTIDASE-RELATED"/>
    <property type="match status" value="1"/>
</dbReference>
<keyword evidence="1" id="KW-1133">Transmembrane helix</keyword>
<dbReference type="Pfam" id="PF01551">
    <property type="entry name" value="Peptidase_M23"/>
    <property type="match status" value="1"/>
</dbReference>
<name>B9M460_GEODF</name>
<keyword evidence="4" id="KW-1185">Reference proteome</keyword>
<dbReference type="RefSeq" id="WP_012648243.1">
    <property type="nucleotide sequence ID" value="NC_011979.1"/>
</dbReference>
<keyword evidence="1" id="KW-0472">Membrane</keyword>
<dbReference type="Proteomes" id="UP000007721">
    <property type="component" value="Chromosome"/>
</dbReference>
<dbReference type="GO" id="GO:0004222">
    <property type="term" value="F:metalloendopeptidase activity"/>
    <property type="evidence" value="ECO:0007669"/>
    <property type="project" value="TreeGrafter"/>
</dbReference>
<keyword evidence="1" id="KW-0812">Transmembrane</keyword>
<feature type="transmembrane region" description="Helical" evidence="1">
    <location>
        <begin position="34"/>
        <end position="58"/>
    </location>
</feature>
<dbReference type="InterPro" id="IPR016047">
    <property type="entry name" value="M23ase_b-sheet_dom"/>
</dbReference>
<evidence type="ECO:0000313" key="3">
    <source>
        <dbReference type="EMBL" id="ACM21515.1"/>
    </source>
</evidence>
<evidence type="ECO:0000256" key="1">
    <source>
        <dbReference type="SAM" id="Phobius"/>
    </source>
</evidence>
<dbReference type="STRING" id="316067.Geob_3172"/>
<dbReference type="Gene3D" id="2.70.70.10">
    <property type="entry name" value="Glucose Permease (Domain IIA)"/>
    <property type="match status" value="1"/>
</dbReference>
<reference evidence="3 4" key="1">
    <citation type="submission" date="2009-01" db="EMBL/GenBank/DDBJ databases">
        <title>Complete sequence of Geobacter sp. FRC-32.</title>
        <authorList>
            <consortium name="US DOE Joint Genome Institute"/>
            <person name="Lucas S."/>
            <person name="Copeland A."/>
            <person name="Lapidus A."/>
            <person name="Glavina del Rio T."/>
            <person name="Dalin E."/>
            <person name="Tice H."/>
            <person name="Bruce D."/>
            <person name="Goodwin L."/>
            <person name="Pitluck S."/>
            <person name="Saunders E."/>
            <person name="Brettin T."/>
            <person name="Detter J.C."/>
            <person name="Han C."/>
            <person name="Larimer F."/>
            <person name="Land M."/>
            <person name="Hauser L."/>
            <person name="Kyrpides N."/>
            <person name="Ovchinnikova G."/>
            <person name="Kostka J."/>
            <person name="Richardson P."/>
        </authorList>
    </citation>
    <scope>NUCLEOTIDE SEQUENCE [LARGE SCALE GENOMIC DNA]</scope>
    <source>
        <strain evidence="4">DSM 22248 / JCM 15807 / FRC-32</strain>
    </source>
</reference>
<sequence>MKIYKLVQIIKKIHVPLTIMVVPHSRGCSRSIRIPFIVAVLCCCMSVVGGVYTVSLTIEAFNYQQLKKRYAGISSEVSEMRSTMISLKESEAQLKQLVSLGSRSKILKNLDTSESGSIDIEELKSQVAKSMDTVKEIKSYLRKERVTDLATPQGWPASGRVSSLFGNREHPLYGIRKFHSGVDISLPTGTPLHATADGVVSFSGRAANNGNITVVEHGLGYSTIYAHNSRNLARAGQTVKRGEVIAYAGSTGASTGPHVHYEIWKNGQSIDPMPFLKRN</sequence>
<dbReference type="PROSITE" id="PS00018">
    <property type="entry name" value="EF_HAND_1"/>
    <property type="match status" value="1"/>
</dbReference>
<dbReference type="HOGENOM" id="CLU_029425_2_4_7"/>
<dbReference type="AlphaFoldDB" id="B9M460"/>
<dbReference type="KEGG" id="geo:Geob_3172"/>
<dbReference type="InterPro" id="IPR018247">
    <property type="entry name" value="EF_Hand_1_Ca_BS"/>
</dbReference>
<dbReference type="eggNOG" id="COG0739">
    <property type="taxonomic scope" value="Bacteria"/>
</dbReference>
<organism evidence="3 4">
    <name type="scientific">Geotalea daltonii (strain DSM 22248 / JCM 15807 / FRC-32)</name>
    <name type="common">Geobacter daltonii</name>
    <dbReference type="NCBI Taxonomy" id="316067"/>
    <lineage>
        <taxon>Bacteria</taxon>
        <taxon>Pseudomonadati</taxon>
        <taxon>Thermodesulfobacteriota</taxon>
        <taxon>Desulfuromonadia</taxon>
        <taxon>Geobacterales</taxon>
        <taxon>Geobacteraceae</taxon>
        <taxon>Geotalea</taxon>
    </lineage>
</organism>
<dbReference type="CDD" id="cd12797">
    <property type="entry name" value="M23_peptidase"/>
    <property type="match status" value="1"/>
</dbReference>
<accession>B9M460</accession>